<dbReference type="OrthoDB" id="5959877at2759"/>
<protein>
    <recommendedName>
        <fullName evidence="3">X-Pro dipeptidyl-peptidase</fullName>
    </recommendedName>
</protein>
<dbReference type="PANTHER" id="PTHR33361:SF2">
    <property type="entry name" value="DUF885 DOMAIN-CONTAINING PROTEIN"/>
    <property type="match status" value="1"/>
</dbReference>
<organism evidence="1 2">
    <name type="scientific">Aspergillus candidus</name>
    <dbReference type="NCBI Taxonomy" id="41067"/>
    <lineage>
        <taxon>Eukaryota</taxon>
        <taxon>Fungi</taxon>
        <taxon>Dikarya</taxon>
        <taxon>Ascomycota</taxon>
        <taxon>Pezizomycotina</taxon>
        <taxon>Eurotiomycetes</taxon>
        <taxon>Eurotiomycetidae</taxon>
        <taxon>Eurotiales</taxon>
        <taxon>Aspergillaceae</taxon>
        <taxon>Aspergillus</taxon>
        <taxon>Aspergillus subgen. Circumdati</taxon>
    </lineage>
</organism>
<dbReference type="RefSeq" id="XP_024668895.1">
    <property type="nucleotide sequence ID" value="XM_024813948.1"/>
</dbReference>
<evidence type="ECO:0008006" key="3">
    <source>
        <dbReference type="Google" id="ProtNLM"/>
    </source>
</evidence>
<accession>A0A2I2F2M8</accession>
<sequence length="562" mass="65663">MVSSTSPRGIALQRAQADPMRDRITRVWEDYRDLTNYFSIEISPQRMSKLRQFLESELLSLRRQPFELYDQQDRVDYLLLQNYLQRQLRSIELNAKLDKNASSLFPFSESIVDLCEARAAVVPLQPKHAAGQLFETRKHILDVTAGVENGDYASVMKSSALRGARIIDSLRHHLEEWYGFYKGYDPMFDWWVAQPYEEVDESLKKLQEAIRDRLVGIKTGDEDAIVGEPIGREGLLAELEAEVIPYTPEEIIKIGEREFAWCVDELKKASHAMGYADDWQRALEKVKNDYVEPGQQTQLVRTLAQEAIAFVEDHNLVTVPAIAKDTWQTFMMSPERQKMNPFFLGGESIIVSYPTDTMDHGAKMMSMRGNNIHFSRATVFHELIPGHHLQFHVNARHRPYRLLFDTPFWVEGWSLYWEMILWDDSRFNKTPENRMGMLFWRLHRCARIIFSINFHLGKMTPEECVELLVQQVGHERATAEGEVRRSLSGDYSPLYQAGYMLGALQIYALRKELIETHRVDELAFHDRFLRENRMPIELFRALMLNLPLSQDYRPWWRFYGGL</sequence>
<keyword evidence="2" id="KW-1185">Reference proteome</keyword>
<gene>
    <name evidence="1" type="ORF">BDW47DRAFT_111413</name>
</gene>
<dbReference type="AlphaFoldDB" id="A0A2I2F2M8"/>
<name>A0A2I2F2M8_ASPCN</name>
<dbReference type="PANTHER" id="PTHR33361">
    <property type="entry name" value="GLR0591 PROTEIN"/>
    <property type="match status" value="1"/>
</dbReference>
<dbReference type="GeneID" id="36521108"/>
<dbReference type="Proteomes" id="UP000234585">
    <property type="component" value="Unassembled WGS sequence"/>
</dbReference>
<dbReference type="EMBL" id="KZ559171">
    <property type="protein sequence ID" value="PLB34883.1"/>
    <property type="molecule type" value="Genomic_DNA"/>
</dbReference>
<evidence type="ECO:0000313" key="2">
    <source>
        <dbReference type="Proteomes" id="UP000234585"/>
    </source>
</evidence>
<evidence type="ECO:0000313" key="1">
    <source>
        <dbReference type="EMBL" id="PLB34883.1"/>
    </source>
</evidence>
<dbReference type="InterPro" id="IPR010281">
    <property type="entry name" value="DUF885"/>
</dbReference>
<reference evidence="1 2" key="1">
    <citation type="submission" date="2017-12" db="EMBL/GenBank/DDBJ databases">
        <authorList>
            <consortium name="DOE Joint Genome Institute"/>
            <person name="Haridas S."/>
            <person name="Kjaerbolling I."/>
            <person name="Vesth T.C."/>
            <person name="Frisvad J.C."/>
            <person name="Nybo J.L."/>
            <person name="Theobald S."/>
            <person name="Kuo A."/>
            <person name="Bowyer P."/>
            <person name="Matsuda Y."/>
            <person name="Mondo S."/>
            <person name="Lyhne E.K."/>
            <person name="Kogle M.E."/>
            <person name="Clum A."/>
            <person name="Lipzen A."/>
            <person name="Salamov A."/>
            <person name="Ngan C.Y."/>
            <person name="Daum C."/>
            <person name="Chiniquy J."/>
            <person name="Barry K."/>
            <person name="LaButti K."/>
            <person name="Simmons B.A."/>
            <person name="Magnuson J.K."/>
            <person name="Mortensen U.H."/>
            <person name="Larsen T.O."/>
            <person name="Grigoriev I.V."/>
            <person name="Baker S.E."/>
            <person name="Andersen M.R."/>
            <person name="Nordberg H.P."/>
            <person name="Cantor M.N."/>
            <person name="Hua S.X."/>
        </authorList>
    </citation>
    <scope>NUCLEOTIDE SEQUENCE [LARGE SCALE GENOMIC DNA]</scope>
    <source>
        <strain evidence="1 2">CBS 102.13</strain>
    </source>
</reference>
<dbReference type="Pfam" id="PF05960">
    <property type="entry name" value="DUF885"/>
    <property type="match status" value="1"/>
</dbReference>
<proteinExistence type="predicted"/>